<accession>A0ABQ0LK72</accession>
<keyword evidence="1" id="KW-0812">Transmembrane</keyword>
<dbReference type="EMBL" id="DF847227">
    <property type="protein sequence ID" value="GAT51546.1"/>
    <property type="molecule type" value="Genomic_DNA"/>
</dbReference>
<sequence>MDSDNALSFSSTTTAAPSDSKLLVKTSTPFAKTTGVTRVILFQPGLTNRGHVSRSVVSVTRGRAIPQLTGLQDAESCPLPSRSGREYRRASHLAGLLHVFRRSAAYTLELDVILDDSRMALTDDNGDLVEDVLCVQKAKQRSVLEEFQDLEDDWKAFLRNRMREWGIYGAIVGALAGFLYIDFQTSSSRVPVGSPDTTSGWPFVALLACMFHGVYILTMIGLLRNSTLHYAVHFKAMRIRNRAWWELSIETKFALGQWGFLVVAVCTGLAFLQDYYQTTAAKLSWNSRLFNTVTQVPLYSIAVVGVVLLGNTLAELSSCSLATARCAAVPGVDPRNPVAAESTTLAQVATPAEPLLTVMMGPVDTNGAVAGDTEASVSLDEPAVGAEELEVVGQDEGAAEEPAYSETASVDVADMVDDVQSIPMVPLHRERSGSPSSNE</sequence>
<gene>
    <name evidence="2" type="ORF">MCHLO_08677</name>
</gene>
<feature type="transmembrane region" description="Helical" evidence="1">
    <location>
        <begin position="203"/>
        <end position="232"/>
    </location>
</feature>
<evidence type="ECO:0000256" key="1">
    <source>
        <dbReference type="SAM" id="Phobius"/>
    </source>
</evidence>
<keyword evidence="1" id="KW-0472">Membrane</keyword>
<proteinExistence type="predicted"/>
<protein>
    <submittedName>
        <fullName evidence="2">Uncharacterized protein</fullName>
    </submittedName>
</protein>
<evidence type="ECO:0000313" key="2">
    <source>
        <dbReference type="EMBL" id="GAT51546.1"/>
    </source>
</evidence>
<keyword evidence="1" id="KW-1133">Transmembrane helix</keyword>
<feature type="transmembrane region" description="Helical" evidence="1">
    <location>
        <begin position="165"/>
        <end position="183"/>
    </location>
</feature>
<reference evidence="2" key="1">
    <citation type="submission" date="2014-09" db="EMBL/GenBank/DDBJ databases">
        <title>Genome sequence of the luminous mushroom Mycena chlorophos for searching fungal bioluminescence genes.</title>
        <authorList>
            <person name="Tanaka Y."/>
            <person name="Kasuga D."/>
            <person name="Oba Y."/>
            <person name="Hase S."/>
            <person name="Sato K."/>
            <person name="Oba Y."/>
            <person name="Sakakibara Y."/>
        </authorList>
    </citation>
    <scope>NUCLEOTIDE SEQUENCE</scope>
</reference>
<name>A0ABQ0LK72_MYCCL</name>
<feature type="transmembrane region" description="Helical" evidence="1">
    <location>
        <begin position="253"/>
        <end position="276"/>
    </location>
</feature>
<evidence type="ECO:0000313" key="3">
    <source>
        <dbReference type="Proteomes" id="UP000815677"/>
    </source>
</evidence>
<feature type="transmembrane region" description="Helical" evidence="1">
    <location>
        <begin position="296"/>
        <end position="314"/>
    </location>
</feature>
<organism evidence="2 3">
    <name type="scientific">Mycena chlorophos</name>
    <name type="common">Agaric fungus</name>
    <name type="synonym">Agaricus chlorophos</name>
    <dbReference type="NCBI Taxonomy" id="658473"/>
    <lineage>
        <taxon>Eukaryota</taxon>
        <taxon>Fungi</taxon>
        <taxon>Dikarya</taxon>
        <taxon>Basidiomycota</taxon>
        <taxon>Agaricomycotina</taxon>
        <taxon>Agaricomycetes</taxon>
        <taxon>Agaricomycetidae</taxon>
        <taxon>Agaricales</taxon>
        <taxon>Marasmiineae</taxon>
        <taxon>Mycenaceae</taxon>
        <taxon>Mycena</taxon>
    </lineage>
</organism>
<keyword evidence="3" id="KW-1185">Reference proteome</keyword>
<dbReference type="Proteomes" id="UP000815677">
    <property type="component" value="Unassembled WGS sequence"/>
</dbReference>